<evidence type="ECO:0000313" key="1">
    <source>
        <dbReference type="EMBL" id="QQK07825.1"/>
    </source>
</evidence>
<dbReference type="Proteomes" id="UP000595814">
    <property type="component" value="Chromosome"/>
</dbReference>
<name>A0AC61MQE7_9FIRM</name>
<evidence type="ECO:0000313" key="2">
    <source>
        <dbReference type="Proteomes" id="UP000595814"/>
    </source>
</evidence>
<accession>A0AC61MQE7</accession>
<organism evidence="1 2">
    <name type="scientific">Miniphocaeibacter halophilus</name>
    <dbReference type="NCBI Taxonomy" id="2931922"/>
    <lineage>
        <taxon>Bacteria</taxon>
        <taxon>Bacillati</taxon>
        <taxon>Bacillota</taxon>
        <taxon>Tissierellia</taxon>
        <taxon>Tissierellales</taxon>
        <taxon>Peptoniphilaceae</taxon>
        <taxon>Miniphocaeibacter</taxon>
    </lineage>
</organism>
<keyword evidence="2" id="KW-1185">Reference proteome</keyword>
<gene>
    <name evidence="1" type="primary">hisB</name>
    <name evidence="1" type="ORF">JFY71_11195</name>
</gene>
<protein>
    <submittedName>
        <fullName evidence="1">Imidazoleglycerol-phosphate dehydratase HisB</fullName>
    </submittedName>
</protein>
<proteinExistence type="predicted"/>
<reference evidence="1 2" key="1">
    <citation type="journal article" date="2022" name="Int. J. Syst. Evol. Microbiol.">
        <title>Miniphocaeibacter halophilus sp. nov., an ammonium-tolerant acetate-producing bacterium isolated from a biogas system.</title>
        <authorList>
            <person name="Schnurer A."/>
            <person name="Singh A."/>
            <person name="Bi S."/>
            <person name="Qiao W."/>
            <person name="Westerholm M."/>
        </authorList>
    </citation>
    <scope>NUCLEOTIDE SEQUENCE [LARGE SCALE GENOMIC DNA]</scope>
    <source>
        <strain evidence="1 2">AMB_01</strain>
    </source>
</reference>
<dbReference type="EMBL" id="CP066744">
    <property type="protein sequence ID" value="QQK07825.1"/>
    <property type="molecule type" value="Genomic_DNA"/>
</dbReference>
<sequence>MNRIANVERNTLETNIKIELDIDGNGLLKGKTGIGFFDHMLNLLAKHGNFNLQIYTKGDTYVDNHHLIEDIGIVLGECLVKALGNKAGINRYGSFTCPMDETLTTVDLDLSGRGYLVYNVKLNRDMIGEFETEMLKEFLYALAINGRFNLHINNHYGENDHHKIESIFKAMGRALRIACKIEDGNMDIPSTKGVI</sequence>